<evidence type="ECO:0000256" key="4">
    <source>
        <dbReference type="ARBA" id="ARBA00022827"/>
    </source>
</evidence>
<accession>A0A917A030</accession>
<keyword evidence="4" id="KW-0274">FAD</keyword>
<evidence type="ECO:0000313" key="9">
    <source>
        <dbReference type="Proteomes" id="UP000612855"/>
    </source>
</evidence>
<keyword evidence="5" id="KW-0521">NADP</keyword>
<dbReference type="GO" id="GO:0004499">
    <property type="term" value="F:N,N-dimethylaniline monooxygenase activity"/>
    <property type="evidence" value="ECO:0007669"/>
    <property type="project" value="InterPro"/>
</dbReference>
<dbReference type="InterPro" id="IPR051820">
    <property type="entry name" value="FAD-binding_MO"/>
</dbReference>
<comment type="similarity">
    <text evidence="2">Belongs to the FAD-binding monooxygenase family.</text>
</comment>
<dbReference type="Pfam" id="PF13450">
    <property type="entry name" value="NAD_binding_8"/>
    <property type="match status" value="1"/>
</dbReference>
<gene>
    <name evidence="8" type="ORF">GCM10011360_06150</name>
</gene>
<organism evidence="8 9">
    <name type="scientific">Primorskyibacter flagellatus</name>
    <dbReference type="NCBI Taxonomy" id="1387277"/>
    <lineage>
        <taxon>Bacteria</taxon>
        <taxon>Pseudomonadati</taxon>
        <taxon>Pseudomonadota</taxon>
        <taxon>Alphaproteobacteria</taxon>
        <taxon>Rhodobacterales</taxon>
        <taxon>Roseobacteraceae</taxon>
        <taxon>Primorskyibacter</taxon>
    </lineage>
</organism>
<keyword evidence="7 8" id="KW-0503">Monooxygenase</keyword>
<comment type="cofactor">
    <cofactor evidence="1">
        <name>FAD</name>
        <dbReference type="ChEBI" id="CHEBI:57692"/>
    </cofactor>
</comment>
<comment type="caution">
    <text evidence="8">The sequence shown here is derived from an EMBL/GenBank/DDBJ whole genome shotgun (WGS) entry which is preliminary data.</text>
</comment>
<sequence length="505" mass="56428">MAKPDLDVIIIGAGLSGIGVARYLKVECPEKSFAVLETKPRMGGTWDQFRYPGIRSDSDMHTMGYAFKPWRDAKAIADGPAILSYVKETARDYGIDAHIRFGHRVIRADYSTATSMWTLTVEHGGETRRITARFLLSCAGYYRHEEAYAPDFPGLSDYRGQVVHPQFWPEGLDYAGKRIAIIGSGATAVTLTPTLAKRAAHVWQIQRTPTYVVNRPARDRVGNLLKAVFPGRLGYWFTRWKVIWEGRLRRRRFVRDIKGMKDLLIGNVGKELAADVPDWETHFTPPYWPGQQRICVVPDGDMFHALRQGKASMVTGEIETFTETGLRMADGTEIEADIVITATGLVLETLGGAAYAVDGQAVSPGKLLVYKGFMYSNLPNLIYVTGYTNASWTLKVDLVAEFAMRLLKHMDATGATQVVPRAGSEDFSKIATAIKFTSGYFLRVRDRLPKHGTAFPWVHEQEYFWDRKTLKRGRVDDGTLSFSTGEAVVFPPEQLDPDATELAAE</sequence>
<dbReference type="InterPro" id="IPR036188">
    <property type="entry name" value="FAD/NAD-bd_sf"/>
</dbReference>
<dbReference type="InterPro" id="IPR020946">
    <property type="entry name" value="Flavin_mOase-like"/>
</dbReference>
<dbReference type="RefSeq" id="WP_188476155.1">
    <property type="nucleotide sequence ID" value="NZ_BMFJ01000001.1"/>
</dbReference>
<dbReference type="AlphaFoldDB" id="A0A917A030"/>
<evidence type="ECO:0000256" key="6">
    <source>
        <dbReference type="ARBA" id="ARBA00023002"/>
    </source>
</evidence>
<dbReference type="FunFam" id="3.50.50.60:FF:000228">
    <property type="entry name" value="FAD-containing monooxygenase EthA"/>
    <property type="match status" value="1"/>
</dbReference>
<dbReference type="PANTHER" id="PTHR43872">
    <property type="entry name" value="MONOOXYGENASE, PUTATIVE (AFU_ORTHOLOGUE AFUA_8G02570)-RELATED"/>
    <property type="match status" value="1"/>
</dbReference>
<evidence type="ECO:0000256" key="3">
    <source>
        <dbReference type="ARBA" id="ARBA00022630"/>
    </source>
</evidence>
<dbReference type="Pfam" id="PF00743">
    <property type="entry name" value="FMO-like"/>
    <property type="match status" value="1"/>
</dbReference>
<dbReference type="SUPFAM" id="SSF51905">
    <property type="entry name" value="FAD/NAD(P)-binding domain"/>
    <property type="match status" value="1"/>
</dbReference>
<dbReference type="EMBL" id="BMFJ01000001">
    <property type="protein sequence ID" value="GGE20206.1"/>
    <property type="molecule type" value="Genomic_DNA"/>
</dbReference>
<dbReference type="PANTHER" id="PTHR43872:SF1">
    <property type="entry name" value="MONOOXYGENASE, PUTATIVE (AFU_ORTHOLOGUE AFUA_8G02570)-RELATED"/>
    <property type="match status" value="1"/>
</dbReference>
<keyword evidence="6" id="KW-0560">Oxidoreductase</keyword>
<keyword evidence="9" id="KW-1185">Reference proteome</keyword>
<dbReference type="GO" id="GO:0050661">
    <property type="term" value="F:NADP binding"/>
    <property type="evidence" value="ECO:0007669"/>
    <property type="project" value="InterPro"/>
</dbReference>
<evidence type="ECO:0000256" key="5">
    <source>
        <dbReference type="ARBA" id="ARBA00022857"/>
    </source>
</evidence>
<evidence type="ECO:0000256" key="2">
    <source>
        <dbReference type="ARBA" id="ARBA00010139"/>
    </source>
</evidence>
<evidence type="ECO:0000313" key="8">
    <source>
        <dbReference type="EMBL" id="GGE20206.1"/>
    </source>
</evidence>
<dbReference type="Gene3D" id="3.50.50.60">
    <property type="entry name" value="FAD/NAD(P)-binding domain"/>
    <property type="match status" value="1"/>
</dbReference>
<dbReference type="GO" id="GO:0050660">
    <property type="term" value="F:flavin adenine dinucleotide binding"/>
    <property type="evidence" value="ECO:0007669"/>
    <property type="project" value="InterPro"/>
</dbReference>
<reference evidence="9" key="1">
    <citation type="journal article" date="2019" name="Int. J. Syst. Evol. Microbiol.">
        <title>The Global Catalogue of Microorganisms (GCM) 10K type strain sequencing project: providing services to taxonomists for standard genome sequencing and annotation.</title>
        <authorList>
            <consortium name="The Broad Institute Genomics Platform"/>
            <consortium name="The Broad Institute Genome Sequencing Center for Infectious Disease"/>
            <person name="Wu L."/>
            <person name="Ma J."/>
        </authorList>
    </citation>
    <scope>NUCLEOTIDE SEQUENCE [LARGE SCALE GENOMIC DNA]</scope>
    <source>
        <strain evidence="9">CGMCC 1.12664</strain>
    </source>
</reference>
<keyword evidence="3" id="KW-0285">Flavoprotein</keyword>
<evidence type="ECO:0000256" key="1">
    <source>
        <dbReference type="ARBA" id="ARBA00001974"/>
    </source>
</evidence>
<dbReference type="Proteomes" id="UP000612855">
    <property type="component" value="Unassembled WGS sequence"/>
</dbReference>
<protein>
    <submittedName>
        <fullName evidence="8">Cyclohexanone monooxygenase</fullName>
    </submittedName>
</protein>
<evidence type="ECO:0000256" key="7">
    <source>
        <dbReference type="ARBA" id="ARBA00023033"/>
    </source>
</evidence>
<proteinExistence type="inferred from homology"/>
<name>A0A917A030_9RHOB</name>